<dbReference type="InterPro" id="IPR020449">
    <property type="entry name" value="Tscrpt_reg_AraC-type_HTH"/>
</dbReference>
<evidence type="ECO:0000256" key="3">
    <source>
        <dbReference type="ARBA" id="ARBA00023163"/>
    </source>
</evidence>
<evidence type="ECO:0000259" key="4">
    <source>
        <dbReference type="PROSITE" id="PS01124"/>
    </source>
</evidence>
<dbReference type="InterPro" id="IPR029442">
    <property type="entry name" value="GyrI-like"/>
</dbReference>
<dbReference type="PANTHER" id="PTHR40055:SF1">
    <property type="entry name" value="TRANSCRIPTIONAL REGULATOR YGIV-RELATED"/>
    <property type="match status" value="1"/>
</dbReference>
<dbReference type="AlphaFoldDB" id="A0A1M6MRK7"/>
<dbReference type="Proteomes" id="UP000183994">
    <property type="component" value="Unassembled WGS sequence"/>
</dbReference>
<keyword evidence="2" id="KW-0238">DNA-binding</keyword>
<dbReference type="GO" id="GO:0003700">
    <property type="term" value="F:DNA-binding transcription factor activity"/>
    <property type="evidence" value="ECO:0007669"/>
    <property type="project" value="InterPro"/>
</dbReference>
<dbReference type="InterPro" id="IPR009057">
    <property type="entry name" value="Homeodomain-like_sf"/>
</dbReference>
<dbReference type="Gene3D" id="1.10.10.60">
    <property type="entry name" value="Homeodomain-like"/>
    <property type="match status" value="2"/>
</dbReference>
<evidence type="ECO:0000256" key="2">
    <source>
        <dbReference type="ARBA" id="ARBA00023125"/>
    </source>
</evidence>
<dbReference type="Pfam" id="PF06445">
    <property type="entry name" value="GyrI-like"/>
    <property type="match status" value="1"/>
</dbReference>
<dbReference type="EMBL" id="FQZU01000013">
    <property type="protein sequence ID" value="SHJ86020.1"/>
    <property type="molecule type" value="Genomic_DNA"/>
</dbReference>
<dbReference type="Gene3D" id="3.20.80.10">
    <property type="entry name" value="Regulatory factor, effector binding domain"/>
    <property type="match status" value="1"/>
</dbReference>
<dbReference type="Pfam" id="PF12833">
    <property type="entry name" value="HTH_18"/>
    <property type="match status" value="1"/>
</dbReference>
<evidence type="ECO:0000256" key="1">
    <source>
        <dbReference type="ARBA" id="ARBA00023015"/>
    </source>
</evidence>
<gene>
    <name evidence="5" type="ORF">SAMN02745216_02412</name>
</gene>
<dbReference type="GO" id="GO:0043565">
    <property type="term" value="F:sequence-specific DNA binding"/>
    <property type="evidence" value="ECO:0007669"/>
    <property type="project" value="InterPro"/>
</dbReference>
<dbReference type="SUPFAM" id="SSF55136">
    <property type="entry name" value="Probable bacterial effector-binding domain"/>
    <property type="match status" value="1"/>
</dbReference>
<dbReference type="OrthoDB" id="5337216at2"/>
<dbReference type="PANTHER" id="PTHR40055">
    <property type="entry name" value="TRANSCRIPTIONAL REGULATOR YGIV-RELATED"/>
    <property type="match status" value="1"/>
</dbReference>
<dbReference type="SMART" id="SM00871">
    <property type="entry name" value="AraC_E_bind"/>
    <property type="match status" value="1"/>
</dbReference>
<evidence type="ECO:0000313" key="5">
    <source>
        <dbReference type="EMBL" id="SHJ86020.1"/>
    </source>
</evidence>
<dbReference type="RefSeq" id="WP_073476066.1">
    <property type="nucleotide sequence ID" value="NZ_FQZU01000013.1"/>
</dbReference>
<protein>
    <submittedName>
        <fullName evidence="5">AraC family transcriptional regulator</fullName>
    </submittedName>
</protein>
<name>A0A1M6MRK7_9BACT</name>
<evidence type="ECO:0000313" key="6">
    <source>
        <dbReference type="Proteomes" id="UP000183994"/>
    </source>
</evidence>
<dbReference type="PRINTS" id="PR00032">
    <property type="entry name" value="HTHARAC"/>
</dbReference>
<sequence length="290" mass="33145">MSDARAYYEERIIRVQMFIQDHLDDPMTLEKLAKVACFSPFHFHRIFTAMTGEPLKEYIRRLLLERAAHELRYSNQPVVQVALNAGYQTHEAFTRAFRNMFGVPPRQYRTELPSRARNRAGSPQVFNLRILKPKGDAMDIRIEEFPPLDVVFIRHTGPYEECGIAWEKLCSHPHVAKELGPETQAIGICYDDPDITEADKIRMDVCVTAPPSLSPPEGMEKQTIKGGEYAVLTHRGPYEGLHDCYRWLFGEWLPSSGKEGAYGPSLEVYINSPEEVAPQDLITEIRVPLK</sequence>
<feature type="domain" description="HTH araC/xylS-type" evidence="4">
    <location>
        <begin position="13"/>
        <end position="111"/>
    </location>
</feature>
<dbReference type="SUPFAM" id="SSF46689">
    <property type="entry name" value="Homeodomain-like"/>
    <property type="match status" value="2"/>
</dbReference>
<organism evidence="5 6">
    <name type="scientific">Desulfatibacillum alkenivorans DSM 16219</name>
    <dbReference type="NCBI Taxonomy" id="1121393"/>
    <lineage>
        <taxon>Bacteria</taxon>
        <taxon>Pseudomonadati</taxon>
        <taxon>Thermodesulfobacteriota</taxon>
        <taxon>Desulfobacteria</taxon>
        <taxon>Desulfobacterales</taxon>
        <taxon>Desulfatibacillaceae</taxon>
        <taxon>Desulfatibacillum</taxon>
    </lineage>
</organism>
<keyword evidence="6" id="KW-1185">Reference proteome</keyword>
<dbReference type="SMART" id="SM00342">
    <property type="entry name" value="HTH_ARAC"/>
    <property type="match status" value="1"/>
</dbReference>
<dbReference type="InterPro" id="IPR050908">
    <property type="entry name" value="SmbC-like"/>
</dbReference>
<reference evidence="6" key="1">
    <citation type="submission" date="2016-11" db="EMBL/GenBank/DDBJ databases">
        <authorList>
            <person name="Varghese N."/>
            <person name="Submissions S."/>
        </authorList>
    </citation>
    <scope>NUCLEOTIDE SEQUENCE [LARGE SCALE GENOMIC DNA]</scope>
    <source>
        <strain evidence="6">DSM 16219</strain>
    </source>
</reference>
<accession>A0A1M6MRK7</accession>
<dbReference type="InterPro" id="IPR010499">
    <property type="entry name" value="AraC_E-bd"/>
</dbReference>
<dbReference type="PROSITE" id="PS01124">
    <property type="entry name" value="HTH_ARAC_FAMILY_2"/>
    <property type="match status" value="1"/>
</dbReference>
<dbReference type="InterPro" id="IPR011256">
    <property type="entry name" value="Reg_factor_effector_dom_sf"/>
</dbReference>
<dbReference type="InterPro" id="IPR018060">
    <property type="entry name" value="HTH_AraC"/>
</dbReference>
<keyword evidence="3" id="KW-0804">Transcription</keyword>
<keyword evidence="1" id="KW-0805">Transcription regulation</keyword>
<dbReference type="STRING" id="1121393.SAMN02745216_02412"/>
<proteinExistence type="predicted"/>